<keyword evidence="1" id="KW-0732">Signal</keyword>
<name>A0A8H4IL63_9PEZI</name>
<feature type="chain" id="PRO_5034931997" evidence="1">
    <location>
        <begin position="21"/>
        <end position="194"/>
    </location>
</feature>
<evidence type="ECO:0000313" key="2">
    <source>
        <dbReference type="EMBL" id="KAF4302269.1"/>
    </source>
</evidence>
<feature type="signal peptide" evidence="1">
    <location>
        <begin position="1"/>
        <end position="20"/>
    </location>
</feature>
<protein>
    <submittedName>
        <fullName evidence="2">Uncharacterized protein</fullName>
    </submittedName>
</protein>
<proteinExistence type="predicted"/>
<organism evidence="2 3">
    <name type="scientific">Botryosphaeria dothidea</name>
    <dbReference type="NCBI Taxonomy" id="55169"/>
    <lineage>
        <taxon>Eukaryota</taxon>
        <taxon>Fungi</taxon>
        <taxon>Dikarya</taxon>
        <taxon>Ascomycota</taxon>
        <taxon>Pezizomycotina</taxon>
        <taxon>Dothideomycetes</taxon>
        <taxon>Dothideomycetes incertae sedis</taxon>
        <taxon>Botryosphaeriales</taxon>
        <taxon>Botryosphaeriaceae</taxon>
        <taxon>Botryosphaeria</taxon>
    </lineage>
</organism>
<reference evidence="2" key="1">
    <citation type="submission" date="2020-04" db="EMBL/GenBank/DDBJ databases">
        <title>Genome Assembly and Annotation of Botryosphaeria dothidea sdau 11-99, a Latent Pathogen of Apple Fruit Ring Rot in China.</title>
        <authorList>
            <person name="Yu C."/>
            <person name="Diao Y."/>
            <person name="Lu Q."/>
            <person name="Zhao J."/>
            <person name="Cui S."/>
            <person name="Peng C."/>
            <person name="He B."/>
            <person name="Liu H."/>
        </authorList>
    </citation>
    <scope>NUCLEOTIDE SEQUENCE [LARGE SCALE GENOMIC DNA]</scope>
    <source>
        <strain evidence="2">Sdau11-99</strain>
    </source>
</reference>
<keyword evidence="3" id="KW-1185">Reference proteome</keyword>
<dbReference type="EMBL" id="WWBZ02000073">
    <property type="protein sequence ID" value="KAF4302269.1"/>
    <property type="molecule type" value="Genomic_DNA"/>
</dbReference>
<comment type="caution">
    <text evidence="2">The sequence shown here is derived from an EMBL/GenBank/DDBJ whole genome shotgun (WGS) entry which is preliminary data.</text>
</comment>
<evidence type="ECO:0000256" key="1">
    <source>
        <dbReference type="SAM" id="SignalP"/>
    </source>
</evidence>
<dbReference type="AlphaFoldDB" id="A0A8H4IL63"/>
<dbReference type="Proteomes" id="UP000572817">
    <property type="component" value="Unassembled WGS sequence"/>
</dbReference>
<sequence length="194" mass="21068">MFASFLSLITAALLFGPAAALSILQDDRRAIFVDLSRCPHPKAAQPNIQTIASSPTFDTSLCGLRDTSDFCSQAANAQIAMKSSADGKSWTFRVPQAYDSINLFVWMQEQSFPQFWNNPQNGVVGTLIDLQKDGVSSAHLQKGLCPNGRPCHRTAGFKISSVYFQTQEGGVIGSYGAGVTTSSDPYERLVIEYC</sequence>
<evidence type="ECO:0000313" key="3">
    <source>
        <dbReference type="Proteomes" id="UP000572817"/>
    </source>
</evidence>
<dbReference type="OrthoDB" id="10402496at2759"/>
<gene>
    <name evidence="2" type="ORF">GTA08_BOTSDO09633</name>
</gene>
<accession>A0A8H4IL63</accession>